<dbReference type="PANTHER" id="PTHR43760">
    <property type="entry name" value="ENDORIBONUCLEASE-RELATED"/>
    <property type="match status" value="1"/>
</dbReference>
<evidence type="ECO:0000313" key="2">
    <source>
        <dbReference type="EMBL" id="MBB6259647.1"/>
    </source>
</evidence>
<proteinExistence type="predicted"/>
<dbReference type="AlphaFoldDB" id="A0A841LT39"/>
<dbReference type="SUPFAM" id="SSF55298">
    <property type="entry name" value="YjgF-like"/>
    <property type="match status" value="1"/>
</dbReference>
<gene>
    <name evidence="2" type="ORF">FHS77_000155</name>
</gene>
<organism evidence="2 3">
    <name type="scientific">Paenochrobactrum gallinarii</name>
    <dbReference type="NCBI Taxonomy" id="643673"/>
    <lineage>
        <taxon>Bacteria</taxon>
        <taxon>Pseudomonadati</taxon>
        <taxon>Pseudomonadota</taxon>
        <taxon>Alphaproteobacteria</taxon>
        <taxon>Hyphomicrobiales</taxon>
        <taxon>Brucellaceae</taxon>
        <taxon>Paenochrobactrum</taxon>
    </lineage>
</organism>
<dbReference type="Proteomes" id="UP000555393">
    <property type="component" value="Unassembled WGS sequence"/>
</dbReference>
<evidence type="ECO:0000259" key="1">
    <source>
        <dbReference type="Pfam" id="PF14588"/>
    </source>
</evidence>
<comment type="caution">
    <text evidence="2">The sequence shown here is derived from an EMBL/GenBank/DDBJ whole genome shotgun (WGS) entry which is preliminary data.</text>
</comment>
<dbReference type="InterPro" id="IPR013813">
    <property type="entry name" value="Endoribo_LPSP/chorism_mut-like"/>
</dbReference>
<name>A0A841LT39_9HYPH</name>
<accession>A0A841LT39</accession>
<dbReference type="EMBL" id="JACIIU010000001">
    <property type="protein sequence ID" value="MBB6259647.1"/>
    <property type="molecule type" value="Genomic_DNA"/>
</dbReference>
<dbReference type="RefSeq" id="WP_184218571.1">
    <property type="nucleotide sequence ID" value="NZ_JACIIU010000001.1"/>
</dbReference>
<dbReference type="InterPro" id="IPR035959">
    <property type="entry name" value="RutC-like_sf"/>
</dbReference>
<dbReference type="CDD" id="cd02199">
    <property type="entry name" value="YjgF_YER057c_UK114_like_1"/>
    <property type="match status" value="1"/>
</dbReference>
<feature type="domain" description="Endoribonuclease L-PSP/chorismate mutase-like" evidence="1">
    <location>
        <begin position="6"/>
        <end position="144"/>
    </location>
</feature>
<sequence length="154" mass="15965">MTDTIDSRLAALGVTIPASAAPAANYLPYMQAGQLLFTSGQLPMDQGKLIHTGLLGAEIDIAKGQETARQCAIQVLAQAKAALGDLNRIKRLVKITIFVASAPGFTEQHVVGNGASDFLVNVLGDAGKHARSAVGVASLPFNAPVEVEAIFEVA</sequence>
<dbReference type="Pfam" id="PF14588">
    <property type="entry name" value="YjgF_endoribonc"/>
    <property type="match status" value="1"/>
</dbReference>
<evidence type="ECO:0000313" key="3">
    <source>
        <dbReference type="Proteomes" id="UP000555393"/>
    </source>
</evidence>
<dbReference type="PANTHER" id="PTHR43760:SF1">
    <property type="entry name" value="ENDORIBONUCLEASE L-PSP_CHORISMATE MUTASE-LIKE DOMAIN-CONTAINING PROTEIN"/>
    <property type="match status" value="1"/>
</dbReference>
<dbReference type="Gene3D" id="3.30.1330.40">
    <property type="entry name" value="RutC-like"/>
    <property type="match status" value="1"/>
</dbReference>
<reference evidence="2 3" key="1">
    <citation type="submission" date="2020-08" db="EMBL/GenBank/DDBJ databases">
        <title>Genomic Encyclopedia of Type Strains, Phase IV (KMG-IV): sequencing the most valuable type-strain genomes for metagenomic binning, comparative biology and taxonomic classification.</title>
        <authorList>
            <person name="Goeker M."/>
        </authorList>
    </citation>
    <scope>NUCLEOTIDE SEQUENCE [LARGE SCALE GENOMIC DNA]</scope>
    <source>
        <strain evidence="2 3">DSM 22336</strain>
    </source>
</reference>
<keyword evidence="3" id="KW-1185">Reference proteome</keyword>
<protein>
    <submittedName>
        <fullName evidence="2">Enamine deaminase RidA (YjgF/YER057c/UK114 family)</fullName>
    </submittedName>
</protein>